<dbReference type="GO" id="GO:0005634">
    <property type="term" value="C:nucleus"/>
    <property type="evidence" value="ECO:0007669"/>
    <property type="project" value="UniProtKB-SubCell"/>
</dbReference>
<dbReference type="PANTHER" id="PTHR16515">
    <property type="entry name" value="PR DOMAIN ZINC FINGER PROTEIN"/>
    <property type="match status" value="1"/>
</dbReference>
<sequence length="291" mass="32752">MMMKKKKGYTVSEILEKDCYPASCQSTLCLRENYLTHHSIYREIQTPDPLPTTSGLALSSFFKTAPRIGGHLWPYYATNIQQPICGHASLISHPMLSSQTFRVLPRTCVIVTNKIKATRFTSSVEVQKVTSNLSSHSPPSSPGHIPTETSLIPDQLKSESKVPRGSQAREASDLRSDRGCEDTGFRKRPYPLQKQNGKLQYDCNICGKNFSQLSNLKVHLRVHSGERPYSCVTCKKDFTQLAHLQKHKLVHTGEKPHECPVCTRRFSSTSNLKAHLRRHTCFPSTSPRIST</sequence>
<dbReference type="Pfam" id="PF00096">
    <property type="entry name" value="zf-C2H2"/>
    <property type="match status" value="3"/>
</dbReference>
<accession>A0A8T2MD98</accession>
<comment type="subcellular location">
    <subcellularLocation>
        <location evidence="1">Nucleus</location>
    </subcellularLocation>
</comment>
<keyword evidence="5" id="KW-0862">Zinc</keyword>
<protein>
    <submittedName>
        <fullName evidence="10">PR domain zinc finger protein 1-like</fullName>
    </submittedName>
</protein>
<dbReference type="SMART" id="SM00355">
    <property type="entry name" value="ZnF_C2H2"/>
    <property type="match status" value="3"/>
</dbReference>
<dbReference type="GO" id="GO:0000978">
    <property type="term" value="F:RNA polymerase II cis-regulatory region sequence-specific DNA binding"/>
    <property type="evidence" value="ECO:0007669"/>
    <property type="project" value="TreeGrafter"/>
</dbReference>
<dbReference type="GO" id="GO:0006357">
    <property type="term" value="P:regulation of transcription by RNA polymerase II"/>
    <property type="evidence" value="ECO:0007669"/>
    <property type="project" value="TreeGrafter"/>
</dbReference>
<feature type="domain" description="C2H2-type" evidence="9">
    <location>
        <begin position="257"/>
        <end position="280"/>
    </location>
</feature>
<dbReference type="SUPFAM" id="SSF57667">
    <property type="entry name" value="beta-beta-alpha zinc fingers"/>
    <property type="match status" value="2"/>
</dbReference>
<dbReference type="InterPro" id="IPR050331">
    <property type="entry name" value="Zinc_finger"/>
</dbReference>
<evidence type="ECO:0000256" key="4">
    <source>
        <dbReference type="ARBA" id="ARBA00022771"/>
    </source>
</evidence>
<dbReference type="GO" id="GO:0045165">
    <property type="term" value="P:cell fate commitment"/>
    <property type="evidence" value="ECO:0007669"/>
    <property type="project" value="TreeGrafter"/>
</dbReference>
<dbReference type="GO" id="GO:0005737">
    <property type="term" value="C:cytoplasm"/>
    <property type="evidence" value="ECO:0007669"/>
    <property type="project" value="TreeGrafter"/>
</dbReference>
<evidence type="ECO:0000256" key="6">
    <source>
        <dbReference type="ARBA" id="ARBA00023242"/>
    </source>
</evidence>
<dbReference type="Gene3D" id="3.30.160.60">
    <property type="entry name" value="Classic Zinc Finger"/>
    <property type="match status" value="3"/>
</dbReference>
<dbReference type="Proteomes" id="UP000752171">
    <property type="component" value="Unassembled WGS sequence"/>
</dbReference>
<dbReference type="InterPro" id="IPR013087">
    <property type="entry name" value="Znf_C2H2_type"/>
</dbReference>
<dbReference type="InterPro" id="IPR036236">
    <property type="entry name" value="Znf_C2H2_sf"/>
</dbReference>
<dbReference type="PROSITE" id="PS00028">
    <property type="entry name" value="ZINC_FINGER_C2H2_1"/>
    <property type="match status" value="3"/>
</dbReference>
<comment type="caution">
    <text evidence="10">The sequence shown here is derived from an EMBL/GenBank/DDBJ whole genome shotgun (WGS) entry which is preliminary data.</text>
</comment>
<dbReference type="EMBL" id="JAICCE010000001">
    <property type="protein sequence ID" value="KAG9282338.1"/>
    <property type="molecule type" value="Genomic_DNA"/>
</dbReference>
<evidence type="ECO:0000313" key="11">
    <source>
        <dbReference type="Proteomes" id="UP000752171"/>
    </source>
</evidence>
<dbReference type="PROSITE" id="PS50157">
    <property type="entry name" value="ZINC_FINGER_C2H2_2"/>
    <property type="match status" value="3"/>
</dbReference>
<dbReference type="AlphaFoldDB" id="A0A8T2MD98"/>
<dbReference type="GO" id="GO:0008270">
    <property type="term" value="F:zinc ion binding"/>
    <property type="evidence" value="ECO:0007669"/>
    <property type="project" value="UniProtKB-KW"/>
</dbReference>
<keyword evidence="4 7" id="KW-0863">Zinc-finger</keyword>
<evidence type="ECO:0000256" key="2">
    <source>
        <dbReference type="ARBA" id="ARBA00022723"/>
    </source>
</evidence>
<evidence type="ECO:0000256" key="8">
    <source>
        <dbReference type="SAM" id="MobiDB-lite"/>
    </source>
</evidence>
<evidence type="ECO:0000256" key="1">
    <source>
        <dbReference type="ARBA" id="ARBA00004123"/>
    </source>
</evidence>
<keyword evidence="2" id="KW-0479">Metal-binding</keyword>
<reference evidence="10 11" key="1">
    <citation type="submission" date="2021-07" db="EMBL/GenBank/DDBJ databases">
        <authorList>
            <person name="Imarazene B."/>
            <person name="Zahm M."/>
            <person name="Klopp C."/>
            <person name="Cabau C."/>
            <person name="Beille S."/>
            <person name="Jouanno E."/>
            <person name="Castinel A."/>
            <person name="Lluch J."/>
            <person name="Gil L."/>
            <person name="Kuchtly C."/>
            <person name="Lopez Roques C."/>
            <person name="Donnadieu C."/>
            <person name="Parrinello H."/>
            <person name="Journot L."/>
            <person name="Du K."/>
            <person name="Schartl M."/>
            <person name="Retaux S."/>
            <person name="Guiguen Y."/>
        </authorList>
    </citation>
    <scope>NUCLEOTIDE SEQUENCE [LARGE SCALE GENOMIC DNA]</scope>
    <source>
        <strain evidence="10">Pach_M1</strain>
        <tissue evidence="10">Testis</tissue>
    </source>
</reference>
<feature type="compositionally biased region" description="Basic and acidic residues" evidence="8">
    <location>
        <begin position="170"/>
        <end position="185"/>
    </location>
</feature>
<dbReference type="FunFam" id="3.30.160.60:FF:001272">
    <property type="entry name" value="Zinc finger protein 683"/>
    <property type="match status" value="1"/>
</dbReference>
<proteinExistence type="predicted"/>
<organism evidence="10 11">
    <name type="scientific">Astyanax mexicanus</name>
    <name type="common">Blind cave fish</name>
    <name type="synonym">Astyanax fasciatus mexicanus</name>
    <dbReference type="NCBI Taxonomy" id="7994"/>
    <lineage>
        <taxon>Eukaryota</taxon>
        <taxon>Metazoa</taxon>
        <taxon>Chordata</taxon>
        <taxon>Craniata</taxon>
        <taxon>Vertebrata</taxon>
        <taxon>Euteleostomi</taxon>
        <taxon>Actinopterygii</taxon>
        <taxon>Neopterygii</taxon>
        <taxon>Teleostei</taxon>
        <taxon>Ostariophysi</taxon>
        <taxon>Characiformes</taxon>
        <taxon>Characoidei</taxon>
        <taxon>Acestrorhamphidae</taxon>
        <taxon>Acestrorhamphinae</taxon>
        <taxon>Astyanax</taxon>
    </lineage>
</organism>
<dbReference type="FunFam" id="3.30.160.60:FF:001498">
    <property type="entry name" value="Zinc finger protein 404"/>
    <property type="match status" value="1"/>
</dbReference>
<evidence type="ECO:0000256" key="5">
    <source>
        <dbReference type="ARBA" id="ARBA00022833"/>
    </source>
</evidence>
<name>A0A8T2MD98_ASTMX</name>
<dbReference type="PANTHER" id="PTHR16515:SF68">
    <property type="entry name" value="PR DOMAIN ZINC FINGER PROTEIN 1"/>
    <property type="match status" value="1"/>
</dbReference>
<evidence type="ECO:0000259" key="9">
    <source>
        <dbReference type="PROSITE" id="PS50157"/>
    </source>
</evidence>
<feature type="domain" description="C2H2-type" evidence="9">
    <location>
        <begin position="229"/>
        <end position="256"/>
    </location>
</feature>
<evidence type="ECO:0000256" key="7">
    <source>
        <dbReference type="PROSITE-ProRule" id="PRU00042"/>
    </source>
</evidence>
<dbReference type="FunFam" id="3.30.160.60:FF:000446">
    <property type="entry name" value="Zinc finger protein"/>
    <property type="match status" value="1"/>
</dbReference>
<evidence type="ECO:0000313" key="10">
    <source>
        <dbReference type="EMBL" id="KAG9282338.1"/>
    </source>
</evidence>
<gene>
    <name evidence="10" type="primary">ZNF683</name>
    <name evidence="10" type="ORF">AMEX_G981</name>
</gene>
<dbReference type="GO" id="GO:0003700">
    <property type="term" value="F:DNA-binding transcription factor activity"/>
    <property type="evidence" value="ECO:0007669"/>
    <property type="project" value="TreeGrafter"/>
</dbReference>
<feature type="region of interest" description="Disordered" evidence="8">
    <location>
        <begin position="131"/>
        <end position="191"/>
    </location>
</feature>
<feature type="domain" description="C2H2-type" evidence="9">
    <location>
        <begin position="201"/>
        <end position="228"/>
    </location>
</feature>
<keyword evidence="6" id="KW-0539">Nucleus</keyword>
<evidence type="ECO:0000256" key="3">
    <source>
        <dbReference type="ARBA" id="ARBA00022737"/>
    </source>
</evidence>
<keyword evidence="3" id="KW-0677">Repeat</keyword>